<name>A0A565BLK1_9BRAS</name>
<keyword evidence="3" id="KW-1185">Reference proteome</keyword>
<comment type="caution">
    <text evidence="2">The sequence shown here is derived from an EMBL/GenBank/DDBJ whole genome shotgun (WGS) entry which is preliminary data.</text>
</comment>
<feature type="signal peptide" evidence="1">
    <location>
        <begin position="1"/>
        <end position="21"/>
    </location>
</feature>
<accession>A0A565BLK1</accession>
<organism evidence="2 3">
    <name type="scientific">Arabis nemorensis</name>
    <dbReference type="NCBI Taxonomy" id="586526"/>
    <lineage>
        <taxon>Eukaryota</taxon>
        <taxon>Viridiplantae</taxon>
        <taxon>Streptophyta</taxon>
        <taxon>Embryophyta</taxon>
        <taxon>Tracheophyta</taxon>
        <taxon>Spermatophyta</taxon>
        <taxon>Magnoliopsida</taxon>
        <taxon>eudicotyledons</taxon>
        <taxon>Gunneridae</taxon>
        <taxon>Pentapetalae</taxon>
        <taxon>rosids</taxon>
        <taxon>malvids</taxon>
        <taxon>Brassicales</taxon>
        <taxon>Brassicaceae</taxon>
        <taxon>Arabideae</taxon>
        <taxon>Arabis</taxon>
    </lineage>
</organism>
<gene>
    <name evidence="2" type="ORF">ANE_LOCUS12682</name>
</gene>
<dbReference type="EMBL" id="CABITT030000004">
    <property type="protein sequence ID" value="VVB02238.1"/>
    <property type="molecule type" value="Genomic_DNA"/>
</dbReference>
<dbReference type="AlphaFoldDB" id="A0A565BLK1"/>
<evidence type="ECO:0000313" key="3">
    <source>
        <dbReference type="Proteomes" id="UP000489600"/>
    </source>
</evidence>
<sequence>MEKKVAMVLALMLLVSGLVSAEEAAPTIGQRIDSATTDATNFFNKHARPAVDTVKSVYNWFGDIAKQWGL</sequence>
<proteinExistence type="predicted"/>
<keyword evidence="1" id="KW-0732">Signal</keyword>
<dbReference type="Proteomes" id="UP000489600">
    <property type="component" value="Unassembled WGS sequence"/>
</dbReference>
<dbReference type="OrthoDB" id="1096657at2759"/>
<reference evidence="2" key="1">
    <citation type="submission" date="2019-07" db="EMBL/GenBank/DDBJ databases">
        <authorList>
            <person name="Dittberner H."/>
        </authorList>
    </citation>
    <scope>NUCLEOTIDE SEQUENCE [LARGE SCALE GENOMIC DNA]</scope>
</reference>
<protein>
    <submittedName>
        <fullName evidence="2">Uncharacterized protein</fullName>
    </submittedName>
</protein>
<evidence type="ECO:0000313" key="2">
    <source>
        <dbReference type="EMBL" id="VVB02238.1"/>
    </source>
</evidence>
<evidence type="ECO:0000256" key="1">
    <source>
        <dbReference type="SAM" id="SignalP"/>
    </source>
</evidence>
<feature type="chain" id="PRO_5021737972" evidence="1">
    <location>
        <begin position="22"/>
        <end position="70"/>
    </location>
</feature>